<dbReference type="GO" id="GO:0005509">
    <property type="term" value="F:calcium ion binding"/>
    <property type="evidence" value="ECO:0007669"/>
    <property type="project" value="InterPro"/>
</dbReference>
<keyword evidence="5 10" id="KW-0547">Nucleotide-binding</keyword>
<dbReference type="GO" id="GO:0007166">
    <property type="term" value="P:cell surface receptor signaling pathway"/>
    <property type="evidence" value="ECO:0007669"/>
    <property type="project" value="InterPro"/>
</dbReference>
<dbReference type="PANTHER" id="PTHR27005">
    <property type="entry name" value="WALL-ASSOCIATED RECEPTOR KINASE-LIKE 21"/>
    <property type="match status" value="1"/>
</dbReference>
<sequence length="723" mass="79531">MSPALVMLTCLLLAVAMAPLLLQAATLIGKPGCQTTCGGIDIPYPFGIAMEGVNVSCSLTGFEISCAKNRSGDLVPVLANTEIAIEVLSLSVMPRPEARVRLPVASQCYNSTGGETGPPSYGTVDLNRAGVYRISDAHNELVVLGCNTLAYTNGGPAGGQYGKTFYTGCISYCRDARSAQDGMCAGVGCCHVQIPPNLTDNWMTFDSWSRANQTFSPCDYAFIVEKDHYKFKASDLTTMPVSQTMPLRLDWAIRSNISAMSCAEAMTSPDYACVSQHSECLDSTNGPGYLCNCTRGYEGNPYIVHGCTNIDECSRPEIYRCYGKCKDTPGSYDCTCRMGYQSENPKEQRCTAKFSRAAQLALGISLGISLLILTLLCALMMRQKRRMNEYFKKNGGSVLEKVESIKIFTKDELNKITKNNSEVLGKGGFGKVYKGTLADNTMVAVKESIEINDARKEDFTNEVIIQSQMIHANIIKLLGCCLEVDVPMLVYEFAANGNLHDILHGHGSCRLPFPLDLRLDIAIGSAEGLRYMHSYAKHTIRHGDIKPANILLDEKFVPKISDFGTSKLLTLDKDYTMFPVGSMGYIDPVFYMTGHLTKECDIYSFGVVLLELISRKRTIYGGNLSLIIEFLKAYKQENNGRAIFDKEIATEESMHILEEIGRLAMECLNENVEERPDMNEVAEQLVMLRRARKPKPNLPLCGGFGLIRGLGRVCAFSALSLCF</sequence>
<dbReference type="InterPro" id="IPR017441">
    <property type="entry name" value="Protein_kinase_ATP_BS"/>
</dbReference>
<feature type="transmembrane region" description="Helical" evidence="11">
    <location>
        <begin position="360"/>
        <end position="381"/>
    </location>
</feature>
<dbReference type="GO" id="GO:0030247">
    <property type="term" value="F:polysaccharide binding"/>
    <property type="evidence" value="ECO:0007669"/>
    <property type="project" value="InterPro"/>
</dbReference>
<dbReference type="CDD" id="cd14066">
    <property type="entry name" value="STKc_IRAK"/>
    <property type="match status" value="1"/>
</dbReference>
<dbReference type="SMART" id="SM00220">
    <property type="entry name" value="S_TKc"/>
    <property type="match status" value="1"/>
</dbReference>
<dbReference type="PANTHER" id="PTHR27005:SF145">
    <property type="entry name" value="OS10G0142600 PROTEIN"/>
    <property type="match status" value="1"/>
</dbReference>
<organism evidence="14 15">
    <name type="scientific">Zizania palustris</name>
    <name type="common">Northern wild rice</name>
    <dbReference type="NCBI Taxonomy" id="103762"/>
    <lineage>
        <taxon>Eukaryota</taxon>
        <taxon>Viridiplantae</taxon>
        <taxon>Streptophyta</taxon>
        <taxon>Embryophyta</taxon>
        <taxon>Tracheophyta</taxon>
        <taxon>Spermatophyta</taxon>
        <taxon>Magnoliopsida</taxon>
        <taxon>Liliopsida</taxon>
        <taxon>Poales</taxon>
        <taxon>Poaceae</taxon>
        <taxon>BOP clade</taxon>
        <taxon>Oryzoideae</taxon>
        <taxon>Oryzeae</taxon>
        <taxon>Zizaniinae</taxon>
        <taxon>Zizania</taxon>
    </lineage>
</organism>
<dbReference type="GO" id="GO:0005524">
    <property type="term" value="F:ATP binding"/>
    <property type="evidence" value="ECO:0007669"/>
    <property type="project" value="UniProtKB-UniRule"/>
</dbReference>
<dbReference type="SMART" id="SM00179">
    <property type="entry name" value="EGF_CA"/>
    <property type="match status" value="1"/>
</dbReference>
<dbReference type="GO" id="GO:0005886">
    <property type="term" value="C:plasma membrane"/>
    <property type="evidence" value="ECO:0007669"/>
    <property type="project" value="TreeGrafter"/>
</dbReference>
<evidence type="ECO:0000256" key="7">
    <source>
        <dbReference type="ARBA" id="ARBA00022840"/>
    </source>
</evidence>
<keyword evidence="7 10" id="KW-0067">ATP-binding</keyword>
<evidence type="ECO:0000256" key="11">
    <source>
        <dbReference type="SAM" id="Phobius"/>
    </source>
</evidence>
<dbReference type="PROSITE" id="PS01187">
    <property type="entry name" value="EGF_CA"/>
    <property type="match status" value="1"/>
</dbReference>
<reference evidence="14" key="2">
    <citation type="submission" date="2021-02" db="EMBL/GenBank/DDBJ databases">
        <authorList>
            <person name="Kimball J.A."/>
            <person name="Haas M.W."/>
            <person name="Macchietto M."/>
            <person name="Kono T."/>
            <person name="Duquette J."/>
            <person name="Shao M."/>
        </authorList>
    </citation>
    <scope>NUCLEOTIDE SEQUENCE</scope>
    <source>
        <tissue evidence="14">Fresh leaf tissue</tissue>
    </source>
</reference>
<evidence type="ECO:0000256" key="8">
    <source>
        <dbReference type="ARBA" id="ARBA00023157"/>
    </source>
</evidence>
<dbReference type="PROSITE" id="PS50011">
    <property type="entry name" value="PROTEIN_KINASE_DOM"/>
    <property type="match status" value="1"/>
</dbReference>
<evidence type="ECO:0000256" key="6">
    <source>
        <dbReference type="ARBA" id="ARBA00022777"/>
    </source>
</evidence>
<dbReference type="FunFam" id="1.10.510.10:FF:000606">
    <property type="entry name" value="Wall-associated receptor kinase 3"/>
    <property type="match status" value="1"/>
</dbReference>
<reference evidence="14" key="1">
    <citation type="journal article" date="2021" name="bioRxiv">
        <title>Whole Genome Assembly and Annotation of Northern Wild Rice, Zizania palustris L., Supports a Whole Genome Duplication in the Zizania Genus.</title>
        <authorList>
            <person name="Haas M."/>
            <person name="Kono T."/>
            <person name="Macchietto M."/>
            <person name="Millas R."/>
            <person name="McGilp L."/>
            <person name="Shao M."/>
            <person name="Duquette J."/>
            <person name="Hirsch C.N."/>
            <person name="Kimball J."/>
        </authorList>
    </citation>
    <scope>NUCLEOTIDE SEQUENCE</scope>
    <source>
        <tissue evidence="14">Fresh leaf tissue</tissue>
    </source>
</reference>
<feature type="binding site" evidence="10">
    <location>
        <position position="446"/>
    </location>
    <ligand>
        <name>ATP</name>
        <dbReference type="ChEBI" id="CHEBI:30616"/>
    </ligand>
</feature>
<evidence type="ECO:0000313" key="14">
    <source>
        <dbReference type="EMBL" id="KAG8088020.1"/>
    </source>
</evidence>
<dbReference type="InterPro" id="IPR008271">
    <property type="entry name" value="Ser/Thr_kinase_AS"/>
</dbReference>
<dbReference type="AlphaFoldDB" id="A0A8J5WC40"/>
<keyword evidence="15" id="KW-1185">Reference proteome</keyword>
<dbReference type="Proteomes" id="UP000729402">
    <property type="component" value="Unassembled WGS sequence"/>
</dbReference>
<evidence type="ECO:0000256" key="2">
    <source>
        <dbReference type="ARBA" id="ARBA00022527"/>
    </source>
</evidence>
<name>A0A8J5WC40_ZIZPA</name>
<keyword evidence="3" id="KW-0808">Transferase</keyword>
<dbReference type="InterPro" id="IPR025287">
    <property type="entry name" value="WAK_GUB"/>
</dbReference>
<comment type="caution">
    <text evidence="14">The sequence shown here is derived from an EMBL/GenBank/DDBJ whole genome shotgun (WGS) entry which is preliminary data.</text>
</comment>
<dbReference type="PROSITE" id="PS00108">
    <property type="entry name" value="PROTEIN_KINASE_ST"/>
    <property type="match status" value="1"/>
</dbReference>
<evidence type="ECO:0000256" key="12">
    <source>
        <dbReference type="SAM" id="SignalP"/>
    </source>
</evidence>
<dbReference type="InterPro" id="IPR000719">
    <property type="entry name" value="Prot_kinase_dom"/>
</dbReference>
<keyword evidence="11" id="KW-1133">Transmembrane helix</keyword>
<feature type="signal peptide" evidence="12">
    <location>
        <begin position="1"/>
        <end position="24"/>
    </location>
</feature>
<evidence type="ECO:0000256" key="5">
    <source>
        <dbReference type="ARBA" id="ARBA00022741"/>
    </source>
</evidence>
<keyword evidence="4 12" id="KW-0732">Signal</keyword>
<evidence type="ECO:0000256" key="4">
    <source>
        <dbReference type="ARBA" id="ARBA00022729"/>
    </source>
</evidence>
<dbReference type="FunFam" id="3.30.200.20:FF:000581">
    <property type="entry name" value="Wall-associated receptor kinase 3"/>
    <property type="match status" value="1"/>
</dbReference>
<evidence type="ECO:0000256" key="10">
    <source>
        <dbReference type="PROSITE-ProRule" id="PRU10141"/>
    </source>
</evidence>
<dbReference type="Pfam" id="PF13947">
    <property type="entry name" value="GUB_WAK_bind"/>
    <property type="match status" value="1"/>
</dbReference>
<dbReference type="SMART" id="SM00181">
    <property type="entry name" value="EGF"/>
    <property type="match status" value="2"/>
</dbReference>
<keyword evidence="6" id="KW-0418">Kinase</keyword>
<dbReference type="InterPro" id="IPR018097">
    <property type="entry name" value="EGF_Ca-bd_CS"/>
</dbReference>
<dbReference type="PROSITE" id="PS00010">
    <property type="entry name" value="ASX_HYDROXYL"/>
    <property type="match status" value="1"/>
</dbReference>
<dbReference type="InterPro" id="IPR045274">
    <property type="entry name" value="WAK-like"/>
</dbReference>
<dbReference type="PROSITE" id="PS00107">
    <property type="entry name" value="PROTEIN_KINASE_ATP"/>
    <property type="match status" value="1"/>
</dbReference>
<dbReference type="Pfam" id="PF00069">
    <property type="entry name" value="Pkinase"/>
    <property type="match status" value="1"/>
</dbReference>
<evidence type="ECO:0000256" key="1">
    <source>
        <dbReference type="ARBA" id="ARBA00004479"/>
    </source>
</evidence>
<gene>
    <name evidence="14" type="ORF">GUJ93_ZPchr0010g8157</name>
</gene>
<protein>
    <recommendedName>
        <fullName evidence="13">Protein kinase domain-containing protein</fullName>
    </recommendedName>
</protein>
<keyword evidence="8" id="KW-1015">Disulfide bond</keyword>
<dbReference type="InterPro" id="IPR000152">
    <property type="entry name" value="EGF-type_Asp/Asn_hydroxyl_site"/>
</dbReference>
<dbReference type="InterPro" id="IPR001881">
    <property type="entry name" value="EGF-like_Ca-bd_dom"/>
</dbReference>
<dbReference type="OrthoDB" id="4062651at2759"/>
<comment type="subcellular location">
    <subcellularLocation>
        <location evidence="1">Membrane</location>
        <topology evidence="1">Single-pass type I membrane protein</topology>
    </subcellularLocation>
</comment>
<evidence type="ECO:0000256" key="9">
    <source>
        <dbReference type="ARBA" id="ARBA00023180"/>
    </source>
</evidence>
<dbReference type="EMBL" id="JAAALK010000082">
    <property type="protein sequence ID" value="KAG8088020.1"/>
    <property type="molecule type" value="Genomic_DNA"/>
</dbReference>
<keyword evidence="2" id="KW-0723">Serine/threonine-protein kinase</keyword>
<proteinExistence type="predicted"/>
<evidence type="ECO:0000313" key="15">
    <source>
        <dbReference type="Proteomes" id="UP000729402"/>
    </source>
</evidence>
<dbReference type="GO" id="GO:0004674">
    <property type="term" value="F:protein serine/threonine kinase activity"/>
    <property type="evidence" value="ECO:0007669"/>
    <property type="project" value="UniProtKB-KW"/>
</dbReference>
<accession>A0A8J5WC40</accession>
<keyword evidence="11" id="KW-0472">Membrane</keyword>
<feature type="domain" description="Protein kinase" evidence="13">
    <location>
        <begin position="418"/>
        <end position="687"/>
    </location>
</feature>
<evidence type="ECO:0000256" key="3">
    <source>
        <dbReference type="ARBA" id="ARBA00022679"/>
    </source>
</evidence>
<dbReference type="InterPro" id="IPR000742">
    <property type="entry name" value="EGF"/>
</dbReference>
<evidence type="ECO:0000259" key="13">
    <source>
        <dbReference type="PROSITE" id="PS50011"/>
    </source>
</evidence>
<dbReference type="CDD" id="cd00054">
    <property type="entry name" value="EGF_CA"/>
    <property type="match status" value="1"/>
</dbReference>
<feature type="chain" id="PRO_5035300489" description="Protein kinase domain-containing protein" evidence="12">
    <location>
        <begin position="25"/>
        <end position="723"/>
    </location>
</feature>
<keyword evidence="11" id="KW-0812">Transmembrane</keyword>
<keyword evidence="9" id="KW-0325">Glycoprotein</keyword>